<accession>A0A3D8YFJ8</accession>
<dbReference type="OrthoDB" id="9792139at2"/>
<evidence type="ECO:0000259" key="7">
    <source>
        <dbReference type="Pfam" id="PF14322"/>
    </source>
</evidence>
<dbReference type="Pfam" id="PF07980">
    <property type="entry name" value="SusD_RagB"/>
    <property type="match status" value="1"/>
</dbReference>
<evidence type="ECO:0000256" key="5">
    <source>
        <dbReference type="ARBA" id="ARBA00023237"/>
    </source>
</evidence>
<keyword evidence="9" id="KW-1185">Reference proteome</keyword>
<dbReference type="GO" id="GO:0009279">
    <property type="term" value="C:cell outer membrane"/>
    <property type="evidence" value="ECO:0007669"/>
    <property type="project" value="UniProtKB-SubCell"/>
</dbReference>
<evidence type="ECO:0000259" key="6">
    <source>
        <dbReference type="Pfam" id="PF07980"/>
    </source>
</evidence>
<organism evidence="8 9">
    <name type="scientific">Dyadobacter luteus</name>
    <dbReference type="NCBI Taxonomy" id="2259619"/>
    <lineage>
        <taxon>Bacteria</taxon>
        <taxon>Pseudomonadati</taxon>
        <taxon>Bacteroidota</taxon>
        <taxon>Cytophagia</taxon>
        <taxon>Cytophagales</taxon>
        <taxon>Spirosomataceae</taxon>
        <taxon>Dyadobacter</taxon>
    </lineage>
</organism>
<proteinExistence type="inferred from homology"/>
<comment type="caution">
    <text evidence="8">The sequence shown here is derived from an EMBL/GenBank/DDBJ whole genome shotgun (WGS) entry which is preliminary data.</text>
</comment>
<dbReference type="SUPFAM" id="SSF48452">
    <property type="entry name" value="TPR-like"/>
    <property type="match status" value="1"/>
</dbReference>
<dbReference type="AlphaFoldDB" id="A0A3D8YFJ8"/>
<dbReference type="Gene3D" id="1.25.40.390">
    <property type="match status" value="1"/>
</dbReference>
<comment type="similarity">
    <text evidence="2">Belongs to the SusD family.</text>
</comment>
<evidence type="ECO:0000313" key="9">
    <source>
        <dbReference type="Proteomes" id="UP000256373"/>
    </source>
</evidence>
<evidence type="ECO:0000256" key="3">
    <source>
        <dbReference type="ARBA" id="ARBA00022729"/>
    </source>
</evidence>
<comment type="subcellular location">
    <subcellularLocation>
        <location evidence="1">Cell outer membrane</location>
    </subcellularLocation>
</comment>
<dbReference type="InterPro" id="IPR012944">
    <property type="entry name" value="SusD_RagB_dom"/>
</dbReference>
<evidence type="ECO:0000256" key="1">
    <source>
        <dbReference type="ARBA" id="ARBA00004442"/>
    </source>
</evidence>
<evidence type="ECO:0000256" key="2">
    <source>
        <dbReference type="ARBA" id="ARBA00006275"/>
    </source>
</evidence>
<keyword evidence="5" id="KW-0998">Cell outer membrane</keyword>
<feature type="domain" description="SusD-like N-terminal" evidence="7">
    <location>
        <begin position="100"/>
        <end position="227"/>
    </location>
</feature>
<reference evidence="8 9" key="1">
    <citation type="submission" date="2018-07" db="EMBL/GenBank/DDBJ databases">
        <title>Dyadobacter roseus sp. nov., isolated from rose rhizosphere soil.</title>
        <authorList>
            <person name="Chen L."/>
        </authorList>
    </citation>
    <scope>NUCLEOTIDE SEQUENCE [LARGE SCALE GENOMIC DNA]</scope>
    <source>
        <strain evidence="8 9">RS19</strain>
    </source>
</reference>
<keyword evidence="4" id="KW-0472">Membrane</keyword>
<dbReference type="InterPro" id="IPR011990">
    <property type="entry name" value="TPR-like_helical_dom_sf"/>
</dbReference>
<name>A0A3D8YFJ8_9BACT</name>
<sequence>MKKYIIPILSLIPLASCENFLEEKMVSTITQDYFESEKGAEELVVASYNTLRWKYGFMEGPYMFETGTDITEPTDNNWATISPAVWAPTGEAGSYSNNLMGYYATQLLGGYPIINDCNKAIEIITKLAPGKFGTDKDFANRRLSEVYFLRAWTYYMLVTQLGDVPMPLASNNSLPAAFNFPKSTSAEIYARIIGDLRFAHANLPTTQAERGRITKYAVAHLLAKLYLQRDQAKDFGQYRNADGTVNNNDANAHLGLLYKGKGANDLDSAKIFSTEVINGLSASNGGQYGGLAADYWSLFKTARGDWSNESNAEIILQASYGNNLDNGRYGMRTTAAFTCDYTNAAWNLPSKTWAYGLRKGTGFLPTDWGYDVFTDKVNDSRFEKSFQIEYESASFNNGTLQDGPGLAYTDENNKSLAWTAEEVAYFNANIQPDYNRTSWGGRKAVLGQRKIGRGDLGLVFLENTKETAIDYLEAVSQPYVLYPRWVKKDGAYYYRKTGVDRLSSNTGLLLGRTLRPSSRKFIDPNRSTVDNHFGTRDVAIFRLAETYLIRAEVLGRQGNYGAALNDINVVRARAAYKAGESRAEVLARIYPGSESLAKSEKTYPYSASADTYSKIKADASYWDGASPKSKLENYPAEAVTAAQRFIHFIYNEYSREFNSEQIVYEGIHHAGIQLERVLHHNQLASSKVGNWPVSDNPVNSNGQNGNGKGVFQAKDTFKPFPQSYINMLTDEKGAPLDQAQAAKYQNPGYN</sequence>
<evidence type="ECO:0000313" key="8">
    <source>
        <dbReference type="EMBL" id="REA63452.1"/>
    </source>
</evidence>
<dbReference type="EMBL" id="QNUL01000002">
    <property type="protein sequence ID" value="REA63452.1"/>
    <property type="molecule type" value="Genomic_DNA"/>
</dbReference>
<evidence type="ECO:0000256" key="4">
    <source>
        <dbReference type="ARBA" id="ARBA00023136"/>
    </source>
</evidence>
<dbReference type="RefSeq" id="WP_115829199.1">
    <property type="nucleotide sequence ID" value="NZ_QNUL01000002.1"/>
</dbReference>
<keyword evidence="3" id="KW-0732">Signal</keyword>
<dbReference type="Proteomes" id="UP000256373">
    <property type="component" value="Unassembled WGS sequence"/>
</dbReference>
<dbReference type="InterPro" id="IPR033985">
    <property type="entry name" value="SusD-like_N"/>
</dbReference>
<protein>
    <submittedName>
        <fullName evidence="8">RagB/SusD family nutrient uptake outer membrane protein</fullName>
    </submittedName>
</protein>
<gene>
    <name evidence="8" type="ORF">DSL64_03110</name>
</gene>
<dbReference type="Pfam" id="PF14322">
    <property type="entry name" value="SusD-like_3"/>
    <property type="match status" value="1"/>
</dbReference>
<feature type="domain" description="RagB/SusD" evidence="6">
    <location>
        <begin position="513"/>
        <end position="581"/>
    </location>
</feature>